<proteinExistence type="predicted"/>
<keyword evidence="5" id="KW-1185">Reference proteome</keyword>
<gene>
    <name evidence="4" type="ORF">AB4875_15700</name>
</gene>
<feature type="domain" description="Methyltransferase" evidence="3">
    <location>
        <begin position="56"/>
        <end position="145"/>
    </location>
</feature>
<evidence type="ECO:0000313" key="4">
    <source>
        <dbReference type="EMBL" id="MEX1666939.1"/>
    </source>
</evidence>
<dbReference type="CDD" id="cd02440">
    <property type="entry name" value="AdoMet_MTases"/>
    <property type="match status" value="1"/>
</dbReference>
<dbReference type="EC" id="2.1.1.64" evidence="4"/>
<reference evidence="4 5" key="1">
    <citation type="journal article" date="2011" name="Int. J. Syst. Evol. Microbiol.">
        <title>Zhongshania antarctica gen. nov., sp. nov. and Zhongshania guokunii sp. nov., gammaproteobacteria respectively isolated from coastal attached (fast) ice and surface seawater of the Antarctic.</title>
        <authorList>
            <person name="Li H.J."/>
            <person name="Zhang X.Y."/>
            <person name="Chen C.X."/>
            <person name="Zhang Y.J."/>
            <person name="Gao Z.M."/>
            <person name="Yu Y."/>
            <person name="Chen X.L."/>
            <person name="Chen B."/>
            <person name="Zhang Y.Z."/>
        </authorList>
    </citation>
    <scope>NUCLEOTIDE SEQUENCE [LARGE SCALE GENOMIC DNA]</scope>
    <source>
        <strain evidence="4 5">R06B22</strain>
    </source>
</reference>
<dbReference type="SUPFAM" id="SSF53335">
    <property type="entry name" value="S-adenosyl-L-methionine-dependent methyltransferases"/>
    <property type="match status" value="1"/>
</dbReference>
<dbReference type="Proteomes" id="UP001557484">
    <property type="component" value="Unassembled WGS sequence"/>
</dbReference>
<name>A0ABV3U1S8_9GAMM</name>
<evidence type="ECO:0000313" key="5">
    <source>
        <dbReference type="Proteomes" id="UP001557484"/>
    </source>
</evidence>
<dbReference type="Pfam" id="PF13649">
    <property type="entry name" value="Methyltransf_25"/>
    <property type="match status" value="1"/>
</dbReference>
<evidence type="ECO:0000256" key="2">
    <source>
        <dbReference type="ARBA" id="ARBA00022679"/>
    </source>
</evidence>
<dbReference type="RefSeq" id="WP_368376999.1">
    <property type="nucleotide sequence ID" value="NZ_JBFRYB010000001.1"/>
</dbReference>
<comment type="caution">
    <text evidence="4">The sequence shown here is derived from an EMBL/GenBank/DDBJ whole genome shotgun (WGS) entry which is preliminary data.</text>
</comment>
<dbReference type="PANTHER" id="PTHR43861:SF1">
    <property type="entry name" value="TRANS-ACONITATE 2-METHYLTRANSFERASE"/>
    <property type="match status" value="1"/>
</dbReference>
<keyword evidence="1 4" id="KW-0489">Methyltransferase</keyword>
<evidence type="ECO:0000259" key="3">
    <source>
        <dbReference type="Pfam" id="PF13649"/>
    </source>
</evidence>
<protein>
    <submittedName>
        <fullName evidence="4">Class I SAM-dependent methyltransferase</fullName>
        <ecNumber evidence="4">2.1.1.222</ecNumber>
        <ecNumber evidence="4">2.1.1.64</ecNumber>
    </submittedName>
</protein>
<keyword evidence="2 4" id="KW-0808">Transferase</keyword>
<dbReference type="InterPro" id="IPR041698">
    <property type="entry name" value="Methyltransf_25"/>
</dbReference>
<sequence length="209" mass="23554">MPNQLSTEQLEHIEKTTVGHYDTRAQSFWEGTKDHDVSQNYRALLSQFEPDERLDVLDFGCGPGRDVGYFKSLGHRPVGLDGSAQFCDMARQHSGCEILCQDFLSLDLPPLAFDAVFANASLFHIPSQELPRVLAELHASLRVGGILFSSNPRGRDEGWSGERYGHFMELDVASRYLQDAGFELLSHYYRPKGLPREQQPWLAIVSKKG</sequence>
<evidence type="ECO:0000256" key="1">
    <source>
        <dbReference type="ARBA" id="ARBA00022603"/>
    </source>
</evidence>
<dbReference type="InterPro" id="IPR029063">
    <property type="entry name" value="SAM-dependent_MTases_sf"/>
</dbReference>
<dbReference type="Gene3D" id="3.40.50.150">
    <property type="entry name" value="Vaccinia Virus protein VP39"/>
    <property type="match status" value="1"/>
</dbReference>
<dbReference type="EC" id="2.1.1.222" evidence="4"/>
<dbReference type="GO" id="GO:0061542">
    <property type="term" value="F:3-demethylubiquinol 3-O-methyltransferase activity"/>
    <property type="evidence" value="ECO:0007669"/>
    <property type="project" value="UniProtKB-EC"/>
</dbReference>
<dbReference type="GO" id="GO:0102208">
    <property type="term" value="F:2-polyprenyl-6-hydroxyphenol methylase activity"/>
    <property type="evidence" value="ECO:0007669"/>
    <property type="project" value="UniProtKB-EC"/>
</dbReference>
<dbReference type="EMBL" id="JBFRYB010000001">
    <property type="protein sequence ID" value="MEX1666939.1"/>
    <property type="molecule type" value="Genomic_DNA"/>
</dbReference>
<dbReference type="GO" id="GO:0032259">
    <property type="term" value="P:methylation"/>
    <property type="evidence" value="ECO:0007669"/>
    <property type="project" value="UniProtKB-KW"/>
</dbReference>
<accession>A0ABV3U1S8</accession>
<organism evidence="4 5">
    <name type="scientific">Zhongshania arctica</name>
    <dbReference type="NCBI Taxonomy" id="3238302"/>
    <lineage>
        <taxon>Bacteria</taxon>
        <taxon>Pseudomonadati</taxon>
        <taxon>Pseudomonadota</taxon>
        <taxon>Gammaproteobacteria</taxon>
        <taxon>Cellvibrionales</taxon>
        <taxon>Spongiibacteraceae</taxon>
        <taxon>Zhongshania</taxon>
    </lineage>
</organism>
<dbReference type="PANTHER" id="PTHR43861">
    <property type="entry name" value="TRANS-ACONITATE 2-METHYLTRANSFERASE-RELATED"/>
    <property type="match status" value="1"/>
</dbReference>